<evidence type="ECO:0000313" key="8">
    <source>
        <dbReference type="Proteomes" id="UP000694843"/>
    </source>
</evidence>
<dbReference type="CDD" id="cd11390">
    <property type="entry name" value="bHLH_TS"/>
    <property type="match status" value="1"/>
</dbReference>
<accession>A0A8B7NFA6</accession>
<evidence type="ECO:0000256" key="6">
    <source>
        <dbReference type="SAM" id="MobiDB-lite"/>
    </source>
</evidence>
<evidence type="ECO:0000256" key="3">
    <source>
        <dbReference type="ARBA" id="ARBA00023125"/>
    </source>
</evidence>
<dbReference type="RefSeq" id="XP_018012295.1">
    <property type="nucleotide sequence ID" value="XM_018156806.2"/>
</dbReference>
<feature type="compositionally biased region" description="Polar residues" evidence="6">
    <location>
        <begin position="274"/>
        <end position="293"/>
    </location>
</feature>
<dbReference type="InterPro" id="IPR036638">
    <property type="entry name" value="HLH_DNA-bd_sf"/>
</dbReference>
<gene>
    <name evidence="9 10" type="primary">LOC108669466</name>
</gene>
<dbReference type="GeneID" id="108669466"/>
<evidence type="ECO:0000259" key="7">
    <source>
        <dbReference type="PROSITE" id="PS50888"/>
    </source>
</evidence>
<feature type="region of interest" description="Disordered" evidence="6">
    <location>
        <begin position="623"/>
        <end position="667"/>
    </location>
</feature>
<evidence type="ECO:0000256" key="4">
    <source>
        <dbReference type="ARBA" id="ARBA00023163"/>
    </source>
</evidence>
<dbReference type="PANTHER" id="PTHR20937">
    <property type="entry name" value="IP14615P"/>
    <property type="match status" value="1"/>
</dbReference>
<name>A0A8B7NFA6_HYAAZ</name>
<dbReference type="PANTHER" id="PTHR20937:SF3">
    <property type="entry name" value="IP14615P"/>
    <property type="match status" value="1"/>
</dbReference>
<feature type="region of interest" description="Disordered" evidence="6">
    <location>
        <begin position="274"/>
        <end position="296"/>
    </location>
</feature>
<dbReference type="InterPro" id="IPR011598">
    <property type="entry name" value="bHLH_dom"/>
</dbReference>
<dbReference type="OrthoDB" id="9946827at2759"/>
<feature type="region of interest" description="Disordered" evidence="6">
    <location>
        <begin position="1"/>
        <end position="21"/>
    </location>
</feature>
<keyword evidence="3" id="KW-0238">DNA-binding</keyword>
<keyword evidence="5" id="KW-0539">Nucleus</keyword>
<protein>
    <submittedName>
        <fullName evidence="9 10">Uncharacterized protein LOC108669466</fullName>
    </submittedName>
</protein>
<proteinExistence type="predicted"/>
<sequence>MPRPGKVAKSTYSAPIQRKDQANIREMTEAVLDCTTSKAQTPESKQTGTLKQTNTIKVLQINPKRILTGPRASIPNKLAKTSTDSAPLSIENEYKVQVKSDLDRYDLAKTKVIPYNKEESHRTDYEKVVKITQSKLLIEDKTASVIKRPVGVSKHLEVFAKRTISSEPDISATSNPIKVIRAPGNVSKDATASNVTCFQISSSKTPAIDRENKIYTTVLSDNQASSSQNSTETEKKPVVKTELPTPSESISSHLLPQTSSTSVITHNTALQNENSASDQTYALRSSPSNSDSGAKSPVADFKGFKTCNVFMGAPSASSVTFSNVSSFIQRNEAQESPQIVPVDYSSLTARSEAIEDRLSETSGLENAMNSSSSSFSSTLTCSHLGIKIGDYEANVSIGNGHSDGGSLADGGSNMSTSVDGSSAKLPSIESAFSRVADSFRYPKDPAPSYATLKPLALGTPQHYVSYAEEEFRDRDESCQAHMRALSSTTDPHLQSYDTSNGVSHNSLLYGFNGTDMNITGGLTVRNENELAYQVPSYPTHDGYYPRFPMDLGSQNYCSNYSPSSFTLAGAYATGESQDPHQAVSAFVSKHSSSSVVTRRASAAFQASLPSGVSNSSAATTSSVSTLSLSSPWGKKTNPKGGLGSRGGKGKSAKVQEKLSRDEYKKSACDRERTRMRDMNYAFDQLRDRLPVCRPPGKKPSKMDNISGRDRFPSKLETLRLAIRYIRHLANTLAVPQGACYANYDPPPYNVTAMPPPLRYYASCSSSSPGLYGHPMTGSSSSLSPQMDSLDYSSSHQYVPQGMTSVMEYGRDPFWHGDISAQPDYSF</sequence>
<feature type="compositionally biased region" description="Polar residues" evidence="6">
    <location>
        <begin position="219"/>
        <end position="231"/>
    </location>
</feature>
<dbReference type="GO" id="GO:0046983">
    <property type="term" value="F:protein dimerization activity"/>
    <property type="evidence" value="ECO:0007669"/>
    <property type="project" value="InterPro"/>
</dbReference>
<dbReference type="Gene3D" id="4.10.280.10">
    <property type="entry name" value="Helix-loop-helix DNA-binding domain"/>
    <property type="match status" value="1"/>
</dbReference>
<keyword evidence="2" id="KW-0805">Transcription regulation</keyword>
<dbReference type="PROSITE" id="PS50888">
    <property type="entry name" value="BHLH"/>
    <property type="match status" value="1"/>
</dbReference>
<feature type="region of interest" description="Disordered" evidence="6">
    <location>
        <begin position="689"/>
        <end position="708"/>
    </location>
</feature>
<reference evidence="9 10" key="1">
    <citation type="submission" date="2025-04" db="UniProtKB">
        <authorList>
            <consortium name="RefSeq"/>
        </authorList>
    </citation>
    <scope>IDENTIFICATION</scope>
    <source>
        <tissue evidence="9 10">Whole organism</tissue>
    </source>
</reference>
<evidence type="ECO:0000256" key="5">
    <source>
        <dbReference type="ARBA" id="ARBA00023242"/>
    </source>
</evidence>
<keyword evidence="8" id="KW-1185">Reference proteome</keyword>
<dbReference type="RefSeq" id="XP_018012296.1">
    <property type="nucleotide sequence ID" value="XM_018156807.2"/>
</dbReference>
<feature type="compositionally biased region" description="Polar residues" evidence="6">
    <location>
        <begin position="244"/>
        <end position="258"/>
    </location>
</feature>
<dbReference type="InterPro" id="IPR040259">
    <property type="entry name" value="Mesogenin/MesP"/>
</dbReference>
<dbReference type="SMART" id="SM00353">
    <property type="entry name" value="HLH"/>
    <property type="match status" value="1"/>
</dbReference>
<dbReference type="GO" id="GO:0005634">
    <property type="term" value="C:nucleus"/>
    <property type="evidence" value="ECO:0007669"/>
    <property type="project" value="TreeGrafter"/>
</dbReference>
<feature type="compositionally biased region" description="Basic and acidic residues" evidence="6">
    <location>
        <begin position="653"/>
        <end position="667"/>
    </location>
</feature>
<evidence type="ECO:0000256" key="2">
    <source>
        <dbReference type="ARBA" id="ARBA00023015"/>
    </source>
</evidence>
<dbReference type="GO" id="GO:0001707">
    <property type="term" value="P:mesoderm formation"/>
    <property type="evidence" value="ECO:0007669"/>
    <property type="project" value="TreeGrafter"/>
</dbReference>
<dbReference type="GO" id="GO:0000981">
    <property type="term" value="F:DNA-binding transcription factor activity, RNA polymerase II-specific"/>
    <property type="evidence" value="ECO:0007669"/>
    <property type="project" value="TreeGrafter"/>
</dbReference>
<feature type="region of interest" description="Disordered" evidence="6">
    <location>
        <begin position="219"/>
        <end position="258"/>
    </location>
</feature>
<dbReference type="SUPFAM" id="SSF47459">
    <property type="entry name" value="HLH, helix-loop-helix DNA-binding domain"/>
    <property type="match status" value="1"/>
</dbReference>
<feature type="domain" description="BHLH" evidence="7">
    <location>
        <begin position="662"/>
        <end position="728"/>
    </location>
</feature>
<organism evidence="8 9">
    <name type="scientific">Hyalella azteca</name>
    <name type="common">Amphipod</name>
    <dbReference type="NCBI Taxonomy" id="294128"/>
    <lineage>
        <taxon>Eukaryota</taxon>
        <taxon>Metazoa</taxon>
        <taxon>Ecdysozoa</taxon>
        <taxon>Arthropoda</taxon>
        <taxon>Crustacea</taxon>
        <taxon>Multicrustacea</taxon>
        <taxon>Malacostraca</taxon>
        <taxon>Eumalacostraca</taxon>
        <taxon>Peracarida</taxon>
        <taxon>Amphipoda</taxon>
        <taxon>Senticaudata</taxon>
        <taxon>Talitrida</taxon>
        <taxon>Talitroidea</taxon>
        <taxon>Hyalellidae</taxon>
        <taxon>Hyalella</taxon>
    </lineage>
</organism>
<keyword evidence="1" id="KW-0217">Developmental protein</keyword>
<dbReference type="KEGG" id="hazt:108669466"/>
<evidence type="ECO:0000313" key="9">
    <source>
        <dbReference type="RefSeq" id="XP_018012295.1"/>
    </source>
</evidence>
<evidence type="ECO:0000256" key="1">
    <source>
        <dbReference type="ARBA" id="ARBA00022473"/>
    </source>
</evidence>
<dbReference type="AlphaFoldDB" id="A0A8B7NFA6"/>
<dbReference type="GO" id="GO:0000978">
    <property type="term" value="F:RNA polymerase II cis-regulatory region sequence-specific DNA binding"/>
    <property type="evidence" value="ECO:0007669"/>
    <property type="project" value="TreeGrafter"/>
</dbReference>
<dbReference type="Pfam" id="PF00010">
    <property type="entry name" value="HLH"/>
    <property type="match status" value="1"/>
</dbReference>
<dbReference type="Proteomes" id="UP000694843">
    <property type="component" value="Unplaced"/>
</dbReference>
<evidence type="ECO:0000313" key="10">
    <source>
        <dbReference type="RefSeq" id="XP_018012296.1"/>
    </source>
</evidence>
<keyword evidence="4" id="KW-0804">Transcription</keyword>